<gene>
    <name evidence="2" type="ORF">H4075_00765</name>
</gene>
<organism evidence="2 3">
    <name type="scientific">Lacibacter sediminis</name>
    <dbReference type="NCBI Taxonomy" id="2760713"/>
    <lineage>
        <taxon>Bacteria</taxon>
        <taxon>Pseudomonadati</taxon>
        <taxon>Bacteroidota</taxon>
        <taxon>Chitinophagia</taxon>
        <taxon>Chitinophagales</taxon>
        <taxon>Chitinophagaceae</taxon>
        <taxon>Lacibacter</taxon>
    </lineage>
</organism>
<dbReference type="CDD" id="cd00130">
    <property type="entry name" value="PAS"/>
    <property type="match status" value="1"/>
</dbReference>
<dbReference type="KEGG" id="lacs:H4075_00765"/>
<dbReference type="RefSeq" id="WP_182803229.1">
    <property type="nucleotide sequence ID" value="NZ_CP060007.1"/>
</dbReference>
<dbReference type="AlphaFoldDB" id="A0A7G5XH08"/>
<dbReference type="NCBIfam" id="TIGR00229">
    <property type="entry name" value="sensory_box"/>
    <property type="match status" value="1"/>
</dbReference>
<dbReference type="EMBL" id="CP060007">
    <property type="protein sequence ID" value="QNA44761.1"/>
    <property type="molecule type" value="Genomic_DNA"/>
</dbReference>
<feature type="domain" description="PAS fold-4" evidence="1">
    <location>
        <begin position="20"/>
        <end position="126"/>
    </location>
</feature>
<evidence type="ECO:0000313" key="2">
    <source>
        <dbReference type="EMBL" id="QNA44761.1"/>
    </source>
</evidence>
<dbReference type="SUPFAM" id="SSF55785">
    <property type="entry name" value="PYP-like sensor domain (PAS domain)"/>
    <property type="match status" value="1"/>
</dbReference>
<proteinExistence type="predicted"/>
<dbReference type="InterPro" id="IPR013656">
    <property type="entry name" value="PAS_4"/>
</dbReference>
<dbReference type="Proteomes" id="UP000515344">
    <property type="component" value="Chromosome"/>
</dbReference>
<dbReference type="InterPro" id="IPR000014">
    <property type="entry name" value="PAS"/>
</dbReference>
<dbReference type="Gene3D" id="3.30.450.20">
    <property type="entry name" value="PAS domain"/>
    <property type="match status" value="1"/>
</dbReference>
<accession>A0A7G5XH08</accession>
<name>A0A7G5XH08_9BACT</name>
<dbReference type="InterPro" id="IPR035965">
    <property type="entry name" value="PAS-like_dom_sf"/>
</dbReference>
<sequence>MKKDNHSFRELNELGLLVSDQVTAMLAYWDKDLISRFANNAYHEWFGRTREEMMNKMHISELLGPLYEKNLPYIKAALAGEKQVFEREIPIPNGSGTRHSLATYIPDVRDGEVIGFFVHVADVTHVKKLEQQLTQSKREILRNIIDTEESESRRLVYILRENINQRLAACKMLTDEKKENLTESDKVVNKMMADIIDEINSICEELTPSELEIFGIIKTIEIACEKFSLHYPVTIEFNCFENAIEQIDLDEKLTIFRIVQNFIRMSINNLQESTIKIILSYDHPEVSIRLLSTKPLLLSPNTKEYKAIECRVEYNGGSVIELRNEEYSGLLIRFQLNKS</sequence>
<reference evidence="3" key="1">
    <citation type="submission" date="2020-08" db="EMBL/GenBank/DDBJ databases">
        <title>Lacibacter sp. S13-6-6 genome sequencing.</title>
        <authorList>
            <person name="Jin L."/>
        </authorList>
    </citation>
    <scope>NUCLEOTIDE SEQUENCE [LARGE SCALE GENOMIC DNA]</scope>
    <source>
        <strain evidence="3">S13-6-6</strain>
    </source>
</reference>
<keyword evidence="3" id="KW-1185">Reference proteome</keyword>
<dbReference type="Pfam" id="PF08448">
    <property type="entry name" value="PAS_4"/>
    <property type="match status" value="1"/>
</dbReference>
<evidence type="ECO:0000313" key="3">
    <source>
        <dbReference type="Proteomes" id="UP000515344"/>
    </source>
</evidence>
<protein>
    <submittedName>
        <fullName evidence="2">PAS domain-containing protein</fullName>
    </submittedName>
</protein>
<evidence type="ECO:0000259" key="1">
    <source>
        <dbReference type="Pfam" id="PF08448"/>
    </source>
</evidence>